<dbReference type="InterPro" id="IPR003489">
    <property type="entry name" value="RHF/RaiA"/>
</dbReference>
<name>A0ABP6VMM3_9GAMM</name>
<dbReference type="SUPFAM" id="SSF69754">
    <property type="entry name" value="Ribosome binding protein Y (YfiA homologue)"/>
    <property type="match status" value="1"/>
</dbReference>
<dbReference type="RefSeq" id="WP_344957017.1">
    <property type="nucleotide sequence ID" value="NZ_BAABCX010000002.1"/>
</dbReference>
<gene>
    <name evidence="2" type="primary">raiA</name>
    <name evidence="2" type="ORF">GCM10022394_17570</name>
</gene>
<comment type="caution">
    <text evidence="2">The sequence shown here is derived from an EMBL/GenBank/DDBJ whole genome shotgun (WGS) entry which is preliminary data.</text>
</comment>
<proteinExistence type="predicted"/>
<organism evidence="2 3">
    <name type="scientific">Zobellella aerophila</name>
    <dbReference type="NCBI Taxonomy" id="870480"/>
    <lineage>
        <taxon>Bacteria</taxon>
        <taxon>Pseudomonadati</taxon>
        <taxon>Pseudomonadota</taxon>
        <taxon>Gammaproteobacteria</taxon>
        <taxon>Aeromonadales</taxon>
        <taxon>Aeromonadaceae</taxon>
        <taxon>Zobellella</taxon>
    </lineage>
</organism>
<dbReference type="NCBIfam" id="TIGR00741">
    <property type="entry name" value="yfiA"/>
    <property type="match status" value="1"/>
</dbReference>
<dbReference type="Proteomes" id="UP001500795">
    <property type="component" value="Unassembled WGS sequence"/>
</dbReference>
<protein>
    <submittedName>
        <fullName evidence="2">Ribosome-associated translation inhibitor RaiA</fullName>
    </submittedName>
</protein>
<dbReference type="CDD" id="cd00552">
    <property type="entry name" value="RaiA"/>
    <property type="match status" value="1"/>
</dbReference>
<dbReference type="Pfam" id="PF02482">
    <property type="entry name" value="Ribosomal_S30AE"/>
    <property type="match status" value="1"/>
</dbReference>
<sequence>MSIAITSQVVELTNAIRARIESRFDKLNRRNIVLINPHVVIQKEGLNYLVEAKAGVPNDTLFAQAEHEDLYAAINELGHKLERQLSRYAEKPLAQRTTATATPADATEEK</sequence>
<dbReference type="InterPro" id="IPR036567">
    <property type="entry name" value="RHF-like"/>
</dbReference>
<reference evidence="3" key="1">
    <citation type="journal article" date="2019" name="Int. J. Syst. Evol. Microbiol.">
        <title>The Global Catalogue of Microorganisms (GCM) 10K type strain sequencing project: providing services to taxonomists for standard genome sequencing and annotation.</title>
        <authorList>
            <consortium name="The Broad Institute Genomics Platform"/>
            <consortium name="The Broad Institute Genome Sequencing Center for Infectious Disease"/>
            <person name="Wu L."/>
            <person name="Ma J."/>
        </authorList>
    </citation>
    <scope>NUCLEOTIDE SEQUENCE [LARGE SCALE GENOMIC DNA]</scope>
    <source>
        <strain evidence="3">JCM 17110</strain>
    </source>
</reference>
<feature type="region of interest" description="Disordered" evidence="1">
    <location>
        <begin position="88"/>
        <end position="110"/>
    </location>
</feature>
<evidence type="ECO:0000313" key="3">
    <source>
        <dbReference type="Proteomes" id="UP001500795"/>
    </source>
</evidence>
<dbReference type="EMBL" id="BAABCX010000002">
    <property type="protein sequence ID" value="GAA3538414.1"/>
    <property type="molecule type" value="Genomic_DNA"/>
</dbReference>
<feature type="compositionally biased region" description="Low complexity" evidence="1">
    <location>
        <begin position="94"/>
        <end position="110"/>
    </location>
</feature>
<evidence type="ECO:0000313" key="2">
    <source>
        <dbReference type="EMBL" id="GAA3538414.1"/>
    </source>
</evidence>
<keyword evidence="3" id="KW-1185">Reference proteome</keyword>
<accession>A0ABP6VMM3</accession>
<evidence type="ECO:0000256" key="1">
    <source>
        <dbReference type="SAM" id="MobiDB-lite"/>
    </source>
</evidence>
<dbReference type="Gene3D" id="3.30.160.100">
    <property type="entry name" value="Ribosome hibernation promotion factor-like"/>
    <property type="match status" value="1"/>
</dbReference>